<dbReference type="SUPFAM" id="SSF101478">
    <property type="entry name" value="ADP-ribosylglycohydrolase"/>
    <property type="match status" value="1"/>
</dbReference>
<dbReference type="InterPro" id="IPR036705">
    <property type="entry name" value="Ribosyl_crysJ1_sf"/>
</dbReference>
<dbReference type="RefSeq" id="WP_209288571.1">
    <property type="nucleotide sequence ID" value="NZ_JACVEW010000027.1"/>
</dbReference>
<comment type="caution">
    <text evidence="1">The sequence shown here is derived from an EMBL/GenBank/DDBJ whole genome shotgun (WGS) entry which is preliminary data.</text>
</comment>
<dbReference type="Gene3D" id="1.10.4080.10">
    <property type="entry name" value="ADP-ribosylation/Crystallin J1"/>
    <property type="match status" value="1"/>
</dbReference>
<gene>
    <name evidence="1" type="ORF">H9C73_14225</name>
</gene>
<proteinExistence type="predicted"/>
<accession>A0ABS3ZDV9</accession>
<evidence type="ECO:0000313" key="2">
    <source>
        <dbReference type="Proteomes" id="UP000810171"/>
    </source>
</evidence>
<reference evidence="1 2" key="1">
    <citation type="submission" date="2020-09" db="EMBL/GenBank/DDBJ databases">
        <authorList>
            <person name="Tanuku N.R.S."/>
        </authorList>
    </citation>
    <scope>NUCLEOTIDE SEQUENCE [LARGE SCALE GENOMIC DNA]</scope>
    <source>
        <strain evidence="1 2">AK62</strain>
    </source>
</reference>
<dbReference type="Proteomes" id="UP000810171">
    <property type="component" value="Unassembled WGS sequence"/>
</dbReference>
<name>A0ABS3ZDV9_9GAMM</name>
<dbReference type="EMBL" id="JACVEW010000027">
    <property type="protein sequence ID" value="MBP0049886.1"/>
    <property type="molecule type" value="Genomic_DNA"/>
</dbReference>
<dbReference type="Pfam" id="PF03747">
    <property type="entry name" value="ADP_ribosyl_GH"/>
    <property type="match status" value="1"/>
</dbReference>
<keyword evidence="2" id="KW-1185">Reference proteome</keyword>
<organism evidence="1 2">
    <name type="scientific">Marinobacterium alkalitolerans</name>
    <dbReference type="NCBI Taxonomy" id="1542925"/>
    <lineage>
        <taxon>Bacteria</taxon>
        <taxon>Pseudomonadati</taxon>
        <taxon>Pseudomonadota</taxon>
        <taxon>Gammaproteobacteria</taxon>
        <taxon>Oceanospirillales</taxon>
        <taxon>Oceanospirillaceae</taxon>
        <taxon>Marinobacterium</taxon>
    </lineage>
</organism>
<sequence>MFTREIADRLFKAALIADSHALGLHWIYDTDLLDREPLDLNRLHAPMSHWHGIRQAGEQTHYGDQLVHLVEYCRQHPRIEQEHYQRAWASFMQHYTGYQDKATVTTLERLEHGRAPAASSSTELSAVIRMIAPLTLAKDRDDYLDQVTAAVSATHDSELTIQTAHYFARVLIDVLSGRDLIRSLERHLDQLPPELQTLATEGLASAGEDTRHTLRRFGIACDTRHGLPGILHLVARFTSLEPLMKENVLAGGDSSARGMVAAVLLTAADPDQPERLPAHLLPCILVSKTP</sequence>
<protein>
    <submittedName>
        <fullName evidence="1">ADP-ribosylglycohydrolase family protein</fullName>
    </submittedName>
</protein>
<evidence type="ECO:0000313" key="1">
    <source>
        <dbReference type="EMBL" id="MBP0049886.1"/>
    </source>
</evidence>
<dbReference type="InterPro" id="IPR005502">
    <property type="entry name" value="Ribosyl_crysJ1"/>
</dbReference>